<comment type="caution">
    <text evidence="13">The sequence shown here is derived from an EMBL/GenBank/DDBJ whole genome shotgun (WGS) entry which is preliminary data.</text>
</comment>
<dbReference type="InterPro" id="IPR016482">
    <property type="entry name" value="SecG/Sec61-beta/Sbh"/>
</dbReference>
<evidence type="ECO:0000256" key="10">
    <source>
        <dbReference type="SAM" id="MobiDB-lite"/>
    </source>
</evidence>
<dbReference type="GO" id="GO:0006139">
    <property type="term" value="P:nucleobase-containing compound metabolic process"/>
    <property type="evidence" value="ECO:0007669"/>
    <property type="project" value="InterPro"/>
</dbReference>
<evidence type="ECO:0000259" key="12">
    <source>
        <dbReference type="Pfam" id="PF01612"/>
    </source>
</evidence>
<comment type="subcellular location">
    <subcellularLocation>
        <location evidence="1">Endoplasmic reticulum membrane</location>
        <topology evidence="1">Single-pass membrane protein</topology>
    </subcellularLocation>
</comment>
<keyword evidence="9 11" id="KW-0472">Membrane</keyword>
<name>A0A8I2YG96_9AGAM</name>
<gene>
    <name evidence="13" type="ORF">JVT61DRAFT_9783</name>
</gene>
<dbReference type="SUPFAM" id="SSF53098">
    <property type="entry name" value="Ribonuclease H-like"/>
    <property type="match status" value="1"/>
</dbReference>
<keyword evidence="6" id="KW-0653">Protein transport</keyword>
<dbReference type="InterPro" id="IPR002562">
    <property type="entry name" value="3'-5'_exonuclease_dom"/>
</dbReference>
<organism evidence="13 14">
    <name type="scientific">Boletus reticuloceps</name>
    <dbReference type="NCBI Taxonomy" id="495285"/>
    <lineage>
        <taxon>Eukaryota</taxon>
        <taxon>Fungi</taxon>
        <taxon>Dikarya</taxon>
        <taxon>Basidiomycota</taxon>
        <taxon>Agaricomycotina</taxon>
        <taxon>Agaricomycetes</taxon>
        <taxon>Agaricomycetidae</taxon>
        <taxon>Boletales</taxon>
        <taxon>Boletineae</taxon>
        <taxon>Boletaceae</taxon>
        <taxon>Boletoideae</taxon>
        <taxon>Boletus</taxon>
    </lineage>
</organism>
<dbReference type="GO" id="GO:0005784">
    <property type="term" value="C:Sec61 translocon complex"/>
    <property type="evidence" value="ECO:0007669"/>
    <property type="project" value="InterPro"/>
</dbReference>
<reference evidence="13" key="1">
    <citation type="submission" date="2021-03" db="EMBL/GenBank/DDBJ databases">
        <title>Evolutionary innovations through gain and loss of genes in the ectomycorrhizal Boletales.</title>
        <authorList>
            <person name="Wu G."/>
            <person name="Miyauchi S."/>
            <person name="Morin E."/>
            <person name="Yang Z.-L."/>
            <person name="Xu J."/>
            <person name="Martin F.M."/>
        </authorList>
    </citation>
    <scope>NUCLEOTIDE SEQUENCE</scope>
    <source>
        <strain evidence="13">BR01</strain>
    </source>
</reference>
<dbReference type="InterPro" id="IPR030671">
    <property type="entry name" value="Sec61-beta/Sbh"/>
</dbReference>
<dbReference type="GO" id="GO:0006886">
    <property type="term" value="P:intracellular protein transport"/>
    <property type="evidence" value="ECO:0007669"/>
    <property type="project" value="InterPro"/>
</dbReference>
<evidence type="ECO:0000256" key="5">
    <source>
        <dbReference type="ARBA" id="ARBA00022824"/>
    </source>
</evidence>
<dbReference type="GO" id="GO:0008408">
    <property type="term" value="F:3'-5' exonuclease activity"/>
    <property type="evidence" value="ECO:0007669"/>
    <property type="project" value="InterPro"/>
</dbReference>
<dbReference type="Pfam" id="PF01612">
    <property type="entry name" value="DNA_pol_A_exo1"/>
    <property type="match status" value="1"/>
</dbReference>
<dbReference type="InterPro" id="IPR036397">
    <property type="entry name" value="RNaseH_sf"/>
</dbReference>
<protein>
    <submittedName>
        <fullName evidence="13">Ribonuclease H-like domain-containing protein</fullName>
    </submittedName>
</protein>
<keyword evidence="14" id="KW-1185">Reference proteome</keyword>
<evidence type="ECO:0000256" key="6">
    <source>
        <dbReference type="ARBA" id="ARBA00022927"/>
    </source>
</evidence>
<dbReference type="Gene3D" id="3.30.420.10">
    <property type="entry name" value="Ribonuclease H-like superfamily/Ribonuclease H"/>
    <property type="match status" value="1"/>
</dbReference>
<evidence type="ECO:0000256" key="11">
    <source>
        <dbReference type="SAM" id="Phobius"/>
    </source>
</evidence>
<feature type="domain" description="3'-5' exonuclease" evidence="12">
    <location>
        <begin position="122"/>
        <end position="225"/>
    </location>
</feature>
<accession>A0A8I2YG96</accession>
<dbReference type="PANTHER" id="PTHR13509">
    <property type="entry name" value="SEC61 SUBUNIT BETA"/>
    <property type="match status" value="1"/>
</dbReference>
<sequence length="442" mass="48375">MSDSDASTPASSPNGRANAVARPPGAQIRRRAGGSQAPKPNSSRAAGAGGSSGTMLKLYTDDSPGLRVDPYVVLILSLAFIGSIFFLHISAKLIRVFTKPPRVTQATTIMSGYIYCANAPAVANAALVLASSPFLIIDCEGKNLGAADGVLSLMCIGTANAEHIFVFDVLALRSRNALSQLRLVLDLLADPTVKKIMWDCRNDFLEITATYGVFLQGVLDLQLAEIDSRASVRGEKEWKRTVRLAARGRRLPLSLIKQNPDLFSGVHSLQGMDACIKEARLLTTGKDPQVVAMHKTNGSMIWLDRPLLPRLLHYAAHDIEMIGALYEHFKSQSWITPVNEDALVDKSMRYAHSLYHQGRVAEDDVFGSSSLLPLDVLGEPRGLTVPCQGCNRMQSLHCFTTNRRGRKIVARTNICRVCQIKLLIKQVDHPVSWVNVTTYESR</sequence>
<evidence type="ECO:0000256" key="1">
    <source>
        <dbReference type="ARBA" id="ARBA00004389"/>
    </source>
</evidence>
<evidence type="ECO:0000313" key="14">
    <source>
        <dbReference type="Proteomes" id="UP000683000"/>
    </source>
</evidence>
<dbReference type="Proteomes" id="UP000683000">
    <property type="component" value="Unassembled WGS sequence"/>
</dbReference>
<feature type="compositionally biased region" description="Low complexity" evidence="10">
    <location>
        <begin position="1"/>
        <end position="13"/>
    </location>
</feature>
<dbReference type="OrthoDB" id="26838at2759"/>
<evidence type="ECO:0000256" key="3">
    <source>
        <dbReference type="ARBA" id="ARBA00022448"/>
    </source>
</evidence>
<keyword evidence="8" id="KW-0811">Translocation</keyword>
<feature type="transmembrane region" description="Helical" evidence="11">
    <location>
        <begin position="71"/>
        <end position="91"/>
    </location>
</feature>
<evidence type="ECO:0000256" key="4">
    <source>
        <dbReference type="ARBA" id="ARBA00022692"/>
    </source>
</evidence>
<keyword evidence="5" id="KW-0256">Endoplasmic reticulum</keyword>
<proteinExistence type="inferred from homology"/>
<keyword evidence="3" id="KW-0813">Transport</keyword>
<feature type="region of interest" description="Disordered" evidence="10">
    <location>
        <begin position="1"/>
        <end position="51"/>
    </location>
</feature>
<evidence type="ECO:0000256" key="9">
    <source>
        <dbReference type="ARBA" id="ARBA00023136"/>
    </source>
</evidence>
<evidence type="ECO:0000256" key="8">
    <source>
        <dbReference type="ARBA" id="ARBA00023010"/>
    </source>
</evidence>
<dbReference type="Pfam" id="PF03911">
    <property type="entry name" value="Sec61_beta"/>
    <property type="match status" value="1"/>
</dbReference>
<dbReference type="AlphaFoldDB" id="A0A8I2YG96"/>
<keyword evidence="7 11" id="KW-1133">Transmembrane helix</keyword>
<evidence type="ECO:0000256" key="7">
    <source>
        <dbReference type="ARBA" id="ARBA00022989"/>
    </source>
</evidence>
<evidence type="ECO:0000256" key="2">
    <source>
        <dbReference type="ARBA" id="ARBA00006103"/>
    </source>
</evidence>
<evidence type="ECO:0000313" key="13">
    <source>
        <dbReference type="EMBL" id="KAG6371312.1"/>
    </source>
</evidence>
<dbReference type="EMBL" id="JAGFBS010000037">
    <property type="protein sequence ID" value="KAG6371312.1"/>
    <property type="molecule type" value="Genomic_DNA"/>
</dbReference>
<keyword evidence="4 11" id="KW-0812">Transmembrane</keyword>
<comment type="similarity">
    <text evidence="2">Belongs to the SEC61-beta family.</text>
</comment>
<feature type="transmembrane region" description="Helical" evidence="11">
    <location>
        <begin position="112"/>
        <end position="137"/>
    </location>
</feature>
<dbReference type="GO" id="GO:0003676">
    <property type="term" value="F:nucleic acid binding"/>
    <property type="evidence" value="ECO:0007669"/>
    <property type="project" value="InterPro"/>
</dbReference>
<dbReference type="InterPro" id="IPR012337">
    <property type="entry name" value="RNaseH-like_sf"/>
</dbReference>